<evidence type="ECO:0000313" key="4">
    <source>
        <dbReference type="Proteomes" id="UP000321926"/>
    </source>
</evidence>
<accession>A0A5C8KBQ9</accession>
<dbReference type="Pfam" id="PF03432">
    <property type="entry name" value="Relaxase"/>
    <property type="match status" value="1"/>
</dbReference>
<gene>
    <name evidence="3" type="ORF">FVR03_04650</name>
</gene>
<reference evidence="3 4" key="1">
    <citation type="submission" date="2019-08" db="EMBL/GenBank/DDBJ databases">
        <authorList>
            <person name="Shi S."/>
        </authorList>
    </citation>
    <scope>NUCLEOTIDE SEQUENCE [LARGE SCALE GENOMIC DNA]</scope>
    <source>
        <strain evidence="3 4">GY10130</strain>
    </source>
</reference>
<dbReference type="InterPro" id="IPR005094">
    <property type="entry name" value="Endonuclease_MobA/VirD2"/>
</dbReference>
<feature type="region of interest" description="Disordered" evidence="1">
    <location>
        <begin position="264"/>
        <end position="330"/>
    </location>
</feature>
<evidence type="ECO:0000313" key="3">
    <source>
        <dbReference type="EMBL" id="TXK50779.1"/>
    </source>
</evidence>
<sequence>MPPGPRGDQPPPARPLPQMIGKVMIGKSFSGCVRYVVQKEGARVLEAEGIRTDSVSAMVADFRLQRQLNPELGKAVGHIALSWSIHDREKLSPQVMAERAREYLEKMGIKDTQYLVVEHRDREHPHLHIVYNRMDYHGKTIPDKLQRHRNARVCREMTERHGYYLAPGKAQVNRQYLTGADKTKYALHDAISSALGKATSWQELEALLQQKGISLHYKYKGGTEQVQGISFRQGEISFKGSAISRNFSYKGISKQLERNRQQEALSTPGTKLQPRHQASLAPVPEKISITDDFFPRRHSNLIPTQGQPEEPLTTGHFRKKKRRKKKRRHL</sequence>
<evidence type="ECO:0000259" key="2">
    <source>
        <dbReference type="Pfam" id="PF03432"/>
    </source>
</evidence>
<dbReference type="OrthoDB" id="1525197at2"/>
<feature type="compositionally biased region" description="Basic residues" evidence="1">
    <location>
        <begin position="316"/>
        <end position="330"/>
    </location>
</feature>
<dbReference type="AlphaFoldDB" id="A0A5C8KBQ9"/>
<keyword evidence="4" id="KW-1185">Reference proteome</keyword>
<comment type="caution">
    <text evidence="3">The sequence shown here is derived from an EMBL/GenBank/DDBJ whole genome shotgun (WGS) entry which is preliminary data.</text>
</comment>
<evidence type="ECO:0000256" key="1">
    <source>
        <dbReference type="SAM" id="MobiDB-lite"/>
    </source>
</evidence>
<dbReference type="Proteomes" id="UP000321926">
    <property type="component" value="Unassembled WGS sequence"/>
</dbReference>
<dbReference type="RefSeq" id="WP_147920596.1">
    <property type="nucleotide sequence ID" value="NZ_VRTY01000011.1"/>
</dbReference>
<organism evidence="3 4">
    <name type="scientific">Pontibacter qinzhouensis</name>
    <dbReference type="NCBI Taxonomy" id="2603253"/>
    <lineage>
        <taxon>Bacteria</taxon>
        <taxon>Pseudomonadati</taxon>
        <taxon>Bacteroidota</taxon>
        <taxon>Cytophagia</taxon>
        <taxon>Cytophagales</taxon>
        <taxon>Hymenobacteraceae</taxon>
        <taxon>Pontibacter</taxon>
    </lineage>
</organism>
<name>A0A5C8KBQ9_9BACT</name>
<feature type="domain" description="MobA/VirD2-like nuclease" evidence="2">
    <location>
        <begin position="35"/>
        <end position="162"/>
    </location>
</feature>
<dbReference type="EMBL" id="VRTY01000011">
    <property type="protein sequence ID" value="TXK50779.1"/>
    <property type="molecule type" value="Genomic_DNA"/>
</dbReference>
<proteinExistence type="predicted"/>
<protein>
    <submittedName>
        <fullName evidence="3">Relaxase/mobilization nuclease domain-containing protein</fullName>
    </submittedName>
</protein>